<dbReference type="Proteomes" id="UP000077202">
    <property type="component" value="Unassembled WGS sequence"/>
</dbReference>
<gene>
    <name evidence="1" type="ORF">AXG93_2186s1000</name>
</gene>
<name>A0A176WT65_MARPO</name>
<proteinExistence type="predicted"/>
<comment type="caution">
    <text evidence="1">The sequence shown here is derived from an EMBL/GenBank/DDBJ whole genome shotgun (WGS) entry which is preliminary data.</text>
</comment>
<evidence type="ECO:0000313" key="2">
    <source>
        <dbReference type="Proteomes" id="UP000077202"/>
    </source>
</evidence>
<accession>A0A176WT65</accession>
<protein>
    <submittedName>
        <fullName evidence="1">Uncharacterized protein</fullName>
    </submittedName>
</protein>
<keyword evidence="2" id="KW-1185">Reference proteome</keyword>
<dbReference type="EMBL" id="LVLJ01000072">
    <property type="protein sequence ID" value="OAE35791.1"/>
    <property type="molecule type" value="Genomic_DNA"/>
</dbReference>
<evidence type="ECO:0000313" key="1">
    <source>
        <dbReference type="EMBL" id="OAE35791.1"/>
    </source>
</evidence>
<reference evidence="1" key="1">
    <citation type="submission" date="2016-03" db="EMBL/GenBank/DDBJ databases">
        <title>Mechanisms controlling the formation of the plant cell surface in tip-growing cells are functionally conserved among land plants.</title>
        <authorList>
            <person name="Honkanen S."/>
            <person name="Jones V.A."/>
            <person name="Morieri G."/>
            <person name="Champion C."/>
            <person name="Hetherington A.J."/>
            <person name="Kelly S."/>
            <person name="Saint-Marcoux D."/>
            <person name="Proust H."/>
            <person name="Prescott H."/>
            <person name="Dolan L."/>
        </authorList>
    </citation>
    <scope>NUCLEOTIDE SEQUENCE [LARGE SCALE GENOMIC DNA]</scope>
    <source>
        <tissue evidence="1">Whole gametophyte</tissue>
    </source>
</reference>
<dbReference type="AlphaFoldDB" id="A0A176WT65"/>
<sequence length="72" mass="8079">MFGRKAIIDGDEFSLGKFRDLRTDRMMAFQRADDKAATMQISRNSRMPGSLGIGEFVSLVSMASIRFPPYEG</sequence>
<organism evidence="1 2">
    <name type="scientific">Marchantia polymorpha subsp. ruderalis</name>
    <dbReference type="NCBI Taxonomy" id="1480154"/>
    <lineage>
        <taxon>Eukaryota</taxon>
        <taxon>Viridiplantae</taxon>
        <taxon>Streptophyta</taxon>
        <taxon>Embryophyta</taxon>
        <taxon>Marchantiophyta</taxon>
        <taxon>Marchantiopsida</taxon>
        <taxon>Marchantiidae</taxon>
        <taxon>Marchantiales</taxon>
        <taxon>Marchantiaceae</taxon>
        <taxon>Marchantia</taxon>
    </lineage>
</organism>